<dbReference type="Gene3D" id="3.30.559.10">
    <property type="entry name" value="Chloramphenicol acetyltransferase-like domain"/>
    <property type="match status" value="2"/>
</dbReference>
<evidence type="ECO:0000256" key="2">
    <source>
        <dbReference type="ARBA" id="ARBA00023315"/>
    </source>
</evidence>
<proteinExistence type="predicted"/>
<dbReference type="EMBL" id="JAAMPC010000004">
    <property type="protein sequence ID" value="KAG2316394.1"/>
    <property type="molecule type" value="Genomic_DNA"/>
</dbReference>
<dbReference type="Proteomes" id="UP000886595">
    <property type="component" value="Unassembled WGS sequence"/>
</dbReference>
<dbReference type="AlphaFoldDB" id="A0A8X7VRJ4"/>
<comment type="caution">
    <text evidence="3">The sequence shown here is derived from an EMBL/GenBank/DDBJ whole genome shotgun (WGS) entry which is preliminary data.</text>
</comment>
<reference evidence="3 4" key="1">
    <citation type="submission" date="2020-02" db="EMBL/GenBank/DDBJ databases">
        <authorList>
            <person name="Ma Q."/>
            <person name="Huang Y."/>
            <person name="Song X."/>
            <person name="Pei D."/>
        </authorList>
    </citation>
    <scope>NUCLEOTIDE SEQUENCE [LARGE SCALE GENOMIC DNA]</scope>
    <source>
        <strain evidence="3">Sxm20200214</strain>
        <tissue evidence="3">Leaf</tissue>
    </source>
</reference>
<dbReference type="Pfam" id="PF02458">
    <property type="entry name" value="Transferase"/>
    <property type="match status" value="1"/>
</dbReference>
<sequence length="465" mass="52436">MEPKVIKISHISPATDPPRDSVDPLILPLTFLDLRWVRSYPSQQVIFYKLPELSHEFFHSVLLPKLERSLSLALGHYIPLAGHLTWNEQDPKPRVLVFGHDTVKLTVAESNADFFLVSGKGLRLQSELRVLVPKLSISCDSASLYALQITLFPNQGFCIGLAEHHVLKDGTGSIMFIKAWAHICKSLEDGAMTLPSLPKEFTPIIDRTLINVRPSFESKILESLSYFSDEKDGKRTMKPPPVGENSTDLVRITLELTQEKVEKLKEHAMRESTRTQPDLHLSTFVIINAYVWSCLVKARGVDEERPLRFMYAADCRNRLDIPKRYLGNCVVLINCFGYKTDKLMGRNGFSNAVEILSDSVKGLGSQGTEELLESYIDGMKLVQPETHVESVSGSNRLGFYRADFGWGKPVNHELVSIDQYPAYSMWERRDETGGAEIGLCLKKSEMNSFISFFKHGLETIESQSV</sequence>
<evidence type="ECO:0000313" key="3">
    <source>
        <dbReference type="EMBL" id="KAG2316394.1"/>
    </source>
</evidence>
<dbReference type="InterPro" id="IPR023213">
    <property type="entry name" value="CAT-like_dom_sf"/>
</dbReference>
<evidence type="ECO:0000256" key="1">
    <source>
        <dbReference type="ARBA" id="ARBA00022679"/>
    </source>
</evidence>
<keyword evidence="4" id="KW-1185">Reference proteome</keyword>
<accession>A0A8X7VRJ4</accession>
<dbReference type="PANTHER" id="PTHR31625">
    <property type="match status" value="1"/>
</dbReference>
<organism evidence="3 4">
    <name type="scientific">Brassica carinata</name>
    <name type="common">Ethiopian mustard</name>
    <name type="synonym">Abyssinian cabbage</name>
    <dbReference type="NCBI Taxonomy" id="52824"/>
    <lineage>
        <taxon>Eukaryota</taxon>
        <taxon>Viridiplantae</taxon>
        <taxon>Streptophyta</taxon>
        <taxon>Embryophyta</taxon>
        <taxon>Tracheophyta</taxon>
        <taxon>Spermatophyta</taxon>
        <taxon>Magnoliopsida</taxon>
        <taxon>eudicotyledons</taxon>
        <taxon>Gunneridae</taxon>
        <taxon>Pentapetalae</taxon>
        <taxon>rosids</taxon>
        <taxon>malvids</taxon>
        <taxon>Brassicales</taxon>
        <taxon>Brassicaceae</taxon>
        <taxon>Brassiceae</taxon>
        <taxon>Brassica</taxon>
    </lineage>
</organism>
<evidence type="ECO:0008006" key="5">
    <source>
        <dbReference type="Google" id="ProtNLM"/>
    </source>
</evidence>
<dbReference type="OrthoDB" id="1862401at2759"/>
<evidence type="ECO:0000313" key="4">
    <source>
        <dbReference type="Proteomes" id="UP000886595"/>
    </source>
</evidence>
<name>A0A8X7VRJ4_BRACI</name>
<gene>
    <name evidence="3" type="ORF">Bca52824_019516</name>
</gene>
<keyword evidence="2" id="KW-0012">Acyltransferase</keyword>
<keyword evidence="1" id="KW-0808">Transferase</keyword>
<dbReference type="GO" id="GO:0016747">
    <property type="term" value="F:acyltransferase activity, transferring groups other than amino-acyl groups"/>
    <property type="evidence" value="ECO:0007669"/>
    <property type="project" value="UniProtKB-ARBA"/>
</dbReference>
<dbReference type="InterPro" id="IPR051504">
    <property type="entry name" value="Plant_metabolite_acyltrans"/>
</dbReference>
<protein>
    <recommendedName>
        <fullName evidence="5">BAHD acyltransferase</fullName>
    </recommendedName>
</protein>